<feature type="compositionally biased region" description="Basic and acidic residues" evidence="3">
    <location>
        <begin position="498"/>
        <end position="514"/>
    </location>
</feature>
<feature type="region of interest" description="Disordered" evidence="3">
    <location>
        <begin position="452"/>
        <end position="831"/>
    </location>
</feature>
<feature type="compositionally biased region" description="Polar residues" evidence="3">
    <location>
        <begin position="1"/>
        <end position="23"/>
    </location>
</feature>
<feature type="region of interest" description="Disordered" evidence="3">
    <location>
        <begin position="948"/>
        <end position="968"/>
    </location>
</feature>
<feature type="region of interest" description="Disordered" evidence="3">
    <location>
        <begin position="102"/>
        <end position="243"/>
    </location>
</feature>
<evidence type="ECO:0000313" key="6">
    <source>
        <dbReference type="Proteomes" id="UP001356427"/>
    </source>
</evidence>
<feature type="region of interest" description="Disordered" evidence="3">
    <location>
        <begin position="982"/>
        <end position="1065"/>
    </location>
</feature>
<feature type="compositionally biased region" description="Basic and acidic residues" evidence="3">
    <location>
        <begin position="408"/>
        <end position="425"/>
    </location>
</feature>
<feature type="domain" description="Beta/gamma crystallin 'Greek key'" evidence="4">
    <location>
        <begin position="1690"/>
        <end position="1731"/>
    </location>
</feature>
<dbReference type="InterPro" id="IPR001064">
    <property type="entry name" value="Beta/gamma_crystallin"/>
</dbReference>
<protein>
    <recommendedName>
        <fullName evidence="4">Beta/gamma crystallin 'Greek key' domain-containing protein</fullName>
    </recommendedName>
</protein>
<comment type="caution">
    <text evidence="5">The sequence shown here is derived from an EMBL/GenBank/DDBJ whole genome shotgun (WGS) entry which is preliminary data.</text>
</comment>
<dbReference type="PROSITE" id="PS50231">
    <property type="entry name" value="RICIN_B_LECTIN"/>
    <property type="match status" value="1"/>
</dbReference>
<feature type="domain" description="Beta/gamma crystallin 'Greek key'" evidence="4">
    <location>
        <begin position="1649"/>
        <end position="1689"/>
    </location>
</feature>
<dbReference type="Gene3D" id="2.60.20.10">
    <property type="entry name" value="Crystallins"/>
    <property type="match status" value="6"/>
</dbReference>
<feature type="compositionally biased region" description="Polar residues" evidence="3">
    <location>
        <begin position="195"/>
        <end position="205"/>
    </location>
</feature>
<feature type="compositionally biased region" description="Basic and acidic residues" evidence="3">
    <location>
        <begin position="65"/>
        <end position="78"/>
    </location>
</feature>
<feature type="compositionally biased region" description="Polar residues" evidence="3">
    <location>
        <begin position="762"/>
        <end position="774"/>
    </location>
</feature>
<dbReference type="SUPFAM" id="SSF50370">
    <property type="entry name" value="Ricin B-like lectins"/>
    <property type="match status" value="1"/>
</dbReference>
<feature type="compositionally biased region" description="Polar residues" evidence="3">
    <location>
        <begin position="704"/>
        <end position="714"/>
    </location>
</feature>
<evidence type="ECO:0000256" key="2">
    <source>
        <dbReference type="ARBA" id="ARBA00022737"/>
    </source>
</evidence>
<organism evidence="5 6">
    <name type="scientific">Coregonus suidteri</name>
    <dbReference type="NCBI Taxonomy" id="861788"/>
    <lineage>
        <taxon>Eukaryota</taxon>
        <taxon>Metazoa</taxon>
        <taxon>Chordata</taxon>
        <taxon>Craniata</taxon>
        <taxon>Vertebrata</taxon>
        <taxon>Euteleostomi</taxon>
        <taxon>Actinopterygii</taxon>
        <taxon>Neopterygii</taxon>
        <taxon>Teleostei</taxon>
        <taxon>Protacanthopterygii</taxon>
        <taxon>Salmoniformes</taxon>
        <taxon>Salmonidae</taxon>
        <taxon>Coregoninae</taxon>
        <taxon>Coregonus</taxon>
    </lineage>
</organism>
<feature type="domain" description="Beta/gamma crystallin 'Greek key'" evidence="4">
    <location>
        <begin position="1509"/>
        <end position="1551"/>
    </location>
</feature>
<feature type="compositionally biased region" description="Polar residues" evidence="3">
    <location>
        <begin position="1028"/>
        <end position="1048"/>
    </location>
</feature>
<dbReference type="Proteomes" id="UP001356427">
    <property type="component" value="Unassembled WGS sequence"/>
</dbReference>
<dbReference type="InterPro" id="IPR011024">
    <property type="entry name" value="G_crystallin-like"/>
</dbReference>
<dbReference type="SUPFAM" id="SSF49695">
    <property type="entry name" value="gamma-Crystallin-like"/>
    <property type="match status" value="3"/>
</dbReference>
<feature type="compositionally biased region" description="Basic and acidic residues" evidence="3">
    <location>
        <begin position="277"/>
        <end position="290"/>
    </location>
</feature>
<feature type="compositionally biased region" description="Polar residues" evidence="3">
    <location>
        <begin position="540"/>
        <end position="551"/>
    </location>
</feature>
<feature type="region of interest" description="Disordered" evidence="3">
    <location>
        <begin position="274"/>
        <end position="438"/>
    </location>
</feature>
<dbReference type="PANTHER" id="PTHR11818:SF2">
    <property type="entry name" value="BETA_GAMMA CRYSTALLIN DOMAIN-CONTAINING PROTEIN 1"/>
    <property type="match status" value="1"/>
</dbReference>
<feature type="compositionally biased region" description="Polar residues" evidence="3">
    <location>
        <begin position="169"/>
        <end position="187"/>
    </location>
</feature>
<feature type="region of interest" description="Disordered" evidence="3">
    <location>
        <begin position="1"/>
        <end position="83"/>
    </location>
</feature>
<gene>
    <name evidence="5" type="ORF">J4Q44_G00317510</name>
</gene>
<feature type="compositionally biased region" description="Polar residues" evidence="3">
    <location>
        <begin position="594"/>
        <end position="619"/>
    </location>
</feature>
<keyword evidence="2" id="KW-0677">Repeat</keyword>
<feature type="compositionally biased region" description="Polar residues" evidence="3">
    <location>
        <begin position="144"/>
        <end position="155"/>
    </location>
</feature>
<feature type="compositionally biased region" description="Polar residues" evidence="3">
    <location>
        <begin position="472"/>
        <end position="497"/>
    </location>
</feature>
<reference evidence="5 6" key="1">
    <citation type="submission" date="2021-04" db="EMBL/GenBank/DDBJ databases">
        <authorList>
            <person name="De Guttry C."/>
            <person name="Zahm M."/>
            <person name="Klopp C."/>
            <person name="Cabau C."/>
            <person name="Louis A."/>
            <person name="Berthelot C."/>
            <person name="Parey E."/>
            <person name="Roest Crollius H."/>
            <person name="Montfort J."/>
            <person name="Robinson-Rechavi M."/>
            <person name="Bucao C."/>
            <person name="Bouchez O."/>
            <person name="Gislard M."/>
            <person name="Lluch J."/>
            <person name="Milhes M."/>
            <person name="Lampietro C."/>
            <person name="Lopez Roques C."/>
            <person name="Donnadieu C."/>
            <person name="Braasch I."/>
            <person name="Desvignes T."/>
            <person name="Postlethwait J."/>
            <person name="Bobe J."/>
            <person name="Wedekind C."/>
            <person name="Guiguen Y."/>
        </authorList>
    </citation>
    <scope>NUCLEOTIDE SEQUENCE [LARGE SCALE GENOMIC DNA]</scope>
    <source>
        <strain evidence="5">Cs_M1</strain>
        <tissue evidence="5">Blood</tissue>
    </source>
</reference>
<accession>A0AAN8QHR1</accession>
<sequence length="1868" mass="203320">MAGMSQNATASPTYAVSKTTKQDIQGKLASAEKTPNRTSPKKEITSKPAEPDTTTVSVIPVPKADQTDSKPKDKEATKTVELLNRPTNIELNYLSQLTPQVDSTNNVSLQPKVHGKQNSRSKRQKSKGGEAANPLRPSIDIKQEVSNTEQEVVNSKQEEAGTTKKMATASEQEIKTVTSPQSRQSVGVKSDVEKQSVSQNSQQTDSKTEGKQEETGTKNKMSAASEQEVKIVTSPQSSQSVDVKLDLKKESVRENSHQAVSKKPATSNELIVSLSVEKGDSNKLLKEKTESLTPPNVNKDNKMATSDPISVRKEPNIKTVDILPSQSSKGEKAEGGSSGETSTVKTNQNVPKENNKTSLPSHLPKKEQPPVPYPTPVEQGSPVPHTQVDNKPKQPEKKAAEMAKQLNKKTDTKTDLPSGTRHDTPETAASNVKSKEDTKLITELVTSKSVLKQTDPAVQPSVTPIKPPASLQAPTQPVSQTSFQSDKTVGSVVTQIDKSAKGKDNDKCVVEPPKEGSSTHVPEQKTKSNHQDPVLKKQQTKASKQPQSVKSSEAKTDKPSNDTPTHGVSLTPELTPSKPSITVPVAGKDPTVKAETNASKPSLGSTQKFSDTKASGQTRGQREKEPLVQVKRPLPAPNTKSSEGLGLDVGKESSTVKTIAPEVKKSEDVKERKALPSQSQSEDRENTVTLPYGKLAEGIGEAPQQKSSTTTTVVERSAGDKPEIVVTKPPPVVNDEIRPVTQPQTATEKATFPPSPDKAQKIPSSTETTKQSLVYPQHPSLNKLALLGGGGGGLSPQRDTPSSWLDVDHRFPKPKLLRPPEPKLSSSVSESDLLDNSGELDYDDFIENIKRLGVPFSLPPRKNHHHHHPKPPFTMPAIREDRFEKPFDPDEFQFSLRRKREFSVETSQSLLASLQRSEVKGELKPARASIMLKSLDTHSRLLLEREKTTMAEGEEEEKKEEQGKVVKPLMSRLEGSCILSTLISSSTRGKRPGAQPQKDITPGGEMSPTEAPHLQPSLSPVTKPPQTTPTSSGEATIQSPPNLGNRPTTHAAVVSDSGPPLPSFSPLPSFNDIKLPDYLEKYLSPREPAARLEMSIGQESLNSEGGMKPLGGSGGGGLNIRPGLITLDGRPMSLSLVPPSSLPEVQPPLAGPIGTCADHREAIIGFHRRPGKMVLFENAQFSGQTYEVFRDVVDATQLQLSPMISVKVVRGCWVLYERPGFEGRSIALEEGPIELTNVWADAGPPGSHPHVDPPMVIGSIRLAVWDYSIPHIDLFTEPEGHGRLAQYHDDTVEIGSFGIPQNTASIKVHSGVWLMFSDPGFQGLLAVLEKGEYPCPEAWGFPTPFIGSLRPLKMGGFKVENPNEVKAVVYEQPGFEGFCLEIDGDVFCFGDGGDGEGEASNLDSNRLKSVGSVKILGGLWVGYDQPGFEGHQHVLEEGEYLDWRDWGGGTDQLLSIRPVLADFMSPHIKMFSERDFGELGGNIDLIEPIINMEEIGYGLKTQSLHVMGGVWVVFEEAGFSGKVYVLEKGLYGSPEDWGALSSKISSIMPVILDNLGKSANFKIQLFSEPGFQGSVQVLEDSVPALPHGFSLGSCRVLAGSWLAFEGQRFTERKYVLEEGDYPDLRAMGCVGPNSSVLSMQTTGFEFSLPSVTLFERSGLRGKRVVLSAGSINLQLAGGCSRVQSVLVEGGMWMLYEGINYRGAQILLKPGEVPDWRTFSSWQRIGSLRPLIQRRVHFRLRSQEAGLLMSVTGDMDDVKLMRIQATEETGGVEQIWFYQDGHLHCKMLEYCCVVPCSSVAMAGSRMGVSPEPAKQHSCWNITPDGLIRYTATPNLLLEVKGGQNYDKKQVILNMFDPNKPNQRWTVEIL</sequence>
<dbReference type="Gene3D" id="2.80.10.50">
    <property type="match status" value="1"/>
</dbReference>
<feature type="compositionally biased region" description="Basic and acidic residues" evidence="3">
    <location>
        <begin position="388"/>
        <end position="401"/>
    </location>
</feature>
<evidence type="ECO:0000256" key="1">
    <source>
        <dbReference type="ARBA" id="ARBA00009646"/>
    </source>
</evidence>
<feature type="compositionally biased region" description="Polar residues" evidence="3">
    <location>
        <begin position="291"/>
        <end position="308"/>
    </location>
</feature>
<proteinExistence type="inferred from homology"/>
<feature type="compositionally biased region" description="Polar residues" evidence="3">
    <location>
        <begin position="347"/>
        <end position="360"/>
    </location>
</feature>
<feature type="domain" description="Beta/gamma crystallin 'Greek key'" evidence="4">
    <location>
        <begin position="1211"/>
        <end position="1264"/>
    </location>
</feature>
<evidence type="ECO:0000313" key="5">
    <source>
        <dbReference type="EMBL" id="KAK6297168.1"/>
    </source>
</evidence>
<dbReference type="InterPro" id="IPR035992">
    <property type="entry name" value="Ricin_B-like_lectins"/>
</dbReference>
<dbReference type="EMBL" id="JAGTTL010000031">
    <property type="protein sequence ID" value="KAK6297168.1"/>
    <property type="molecule type" value="Genomic_DNA"/>
</dbReference>
<feature type="domain" description="Beta/gamma crystallin 'Greek key'" evidence="4">
    <location>
        <begin position="1418"/>
        <end position="1460"/>
    </location>
</feature>
<feature type="domain" description="Beta/gamma crystallin 'Greek key'" evidence="4">
    <location>
        <begin position="1365"/>
        <end position="1417"/>
    </location>
</feature>
<feature type="compositionally biased region" description="Basic and acidic residues" evidence="3">
    <location>
        <begin position="522"/>
        <end position="535"/>
    </location>
</feature>
<evidence type="ECO:0000259" key="4">
    <source>
        <dbReference type="PROSITE" id="PS50915"/>
    </source>
</evidence>
<dbReference type="InterPro" id="IPR050252">
    <property type="entry name" value="Beta/Gamma-Crystallin"/>
</dbReference>
<feature type="compositionally biased region" description="Basic and acidic residues" evidence="3">
    <location>
        <begin position="662"/>
        <end position="674"/>
    </location>
</feature>
<keyword evidence="6" id="KW-1185">Reference proteome</keyword>
<feature type="domain" description="Beta/gamma crystallin 'Greek key'" evidence="4">
    <location>
        <begin position="1171"/>
        <end position="1210"/>
    </location>
</feature>
<name>A0AAN8QHR1_9TELE</name>
<feature type="compositionally biased region" description="Basic and acidic residues" evidence="3">
    <location>
        <begin position="206"/>
        <end position="217"/>
    </location>
</feature>
<feature type="compositionally biased region" description="Polar residues" evidence="3">
    <location>
        <begin position="561"/>
        <end position="580"/>
    </location>
</feature>
<comment type="similarity">
    <text evidence="1">Belongs to the beta/gamma-crystallin family.</text>
</comment>
<dbReference type="Pfam" id="PF00030">
    <property type="entry name" value="Crystall"/>
    <property type="match status" value="6"/>
</dbReference>
<feature type="domain" description="Beta/gamma crystallin 'Greek key'" evidence="4">
    <location>
        <begin position="1311"/>
        <end position="1353"/>
    </location>
</feature>
<evidence type="ECO:0000256" key="3">
    <source>
        <dbReference type="SAM" id="MobiDB-lite"/>
    </source>
</evidence>
<feature type="compositionally biased region" description="Basic residues" evidence="3">
    <location>
        <begin position="113"/>
        <end position="126"/>
    </location>
</feature>
<dbReference type="PROSITE" id="PS50915">
    <property type="entry name" value="CRYSTALLIN_BETA_GAMMA"/>
    <property type="match status" value="8"/>
</dbReference>
<dbReference type="SMART" id="SM00247">
    <property type="entry name" value="XTALbg"/>
    <property type="match status" value="6"/>
</dbReference>
<dbReference type="PANTHER" id="PTHR11818">
    <property type="entry name" value="BETA/GAMMA CRYSTALLIN"/>
    <property type="match status" value="1"/>
</dbReference>